<dbReference type="GeneID" id="16045717"/>
<sequence length="134" mass="14543">MPDPWRYRCPEGHTSIVTRPSKSTYRCRSCEKTYSGGPVDAKADTPATVTRSESFDSVHPRTAVLALYRETGGTVGTAKAKHLSSRTTAYGQALHEAKKRGFVTVQNPDTCGANRWRLTNAGVRLLGTLCGVDA</sequence>
<organism evidence="1 2">
    <name type="scientific">Halorubrum virus CGphi46</name>
    <dbReference type="NCBI Taxonomy" id="754066"/>
    <lineage>
        <taxon>Viruses</taxon>
        <taxon>Duplodnaviria</taxon>
        <taxon>Heunggongvirae</taxon>
        <taxon>Uroviricota</taxon>
        <taxon>Caudoviricetes</taxon>
        <taxon>Kirjokansivirales</taxon>
        <taxon>Graaviviridae</taxon>
        <taxon>Seejivirus</taxon>
        <taxon>Seejivirus salhabitans</taxon>
    </lineage>
</organism>
<dbReference type="RefSeq" id="YP_008126563.1">
    <property type="nucleotide sequence ID" value="NC_021537.1"/>
</dbReference>
<reference evidence="1 2" key="1">
    <citation type="submission" date="2010-09" db="EMBL/GenBank/DDBJ databases">
        <title>The Genome Sequence of Halorubrum phage CGphi46.</title>
        <authorList>
            <consortium name="The Broad Institute Genome Sequencing Platform"/>
            <person name="Henn M.R."/>
            <person name="Dillon J."/>
            <person name="Levin J."/>
            <person name="Malboeuf C."/>
            <person name="Casali M."/>
            <person name="Russ C."/>
            <person name="Lennon N."/>
            <person name="Chapman S.B."/>
            <person name="Erlich R."/>
            <person name="Young S.K."/>
            <person name="Yandava C."/>
            <person name="Zeng Q."/>
            <person name="Fitzgerald M.F."/>
            <person name="Alvarado L."/>
            <person name="Anderson S."/>
            <person name="Berlin A."/>
            <person name="Chen Z."/>
            <person name="Freedman E."/>
            <person name="Gellesch M."/>
            <person name="Goldberg J."/>
            <person name="Green L."/>
            <person name="Griggs A."/>
            <person name="Gujja S."/>
            <person name="Heilman E."/>
            <person name="Heiman D."/>
            <person name="Hollinger A."/>
            <person name="Howarth C."/>
            <person name="Larson L."/>
            <person name="Mehta T."/>
            <person name="Neiman D."/>
            <person name="Pearson M."/>
            <person name="Roberts A."/>
            <person name="Ryan E."/>
            <person name="Saif S."/>
            <person name="Shea T."/>
            <person name="Shenoy N."/>
            <person name="Sisk P."/>
            <person name="Stolte C."/>
            <person name="Sykes S."/>
            <person name="White J."/>
            <person name="Haas B."/>
            <person name="Nusbaum C."/>
            <person name="Birren B."/>
        </authorList>
    </citation>
    <scope>NUCLEOTIDE SEQUENCE [LARGE SCALE GENOMIC DNA]</scope>
    <source>
        <strain evidence="1 2">CGphi46</strain>
    </source>
</reference>
<dbReference type="Proteomes" id="UP000202528">
    <property type="component" value="Segment"/>
</dbReference>
<evidence type="ECO:0000313" key="2">
    <source>
        <dbReference type="Proteomes" id="UP000202528"/>
    </source>
</evidence>
<dbReference type="KEGG" id="vg:16045717"/>
<dbReference type="EMBL" id="HQ332141">
    <property type="protein sequence ID" value="AGN33816.1"/>
    <property type="molecule type" value="Genomic_DNA"/>
</dbReference>
<proteinExistence type="predicted"/>
<protein>
    <submittedName>
        <fullName evidence="1">Uncharacterized protein</fullName>
    </submittedName>
</protein>
<evidence type="ECO:0000313" key="1">
    <source>
        <dbReference type="EMBL" id="AGN33816.1"/>
    </source>
</evidence>
<keyword evidence="2" id="KW-1185">Reference proteome</keyword>
<gene>
    <name evidence="1" type="ORF">HALG_00028</name>
</gene>
<name>R9TML6_9CAUD</name>
<accession>R9TML6</accession>